<organism evidence="2 3">
    <name type="scientific">Anisodus tanguticus</name>
    <dbReference type="NCBI Taxonomy" id="243964"/>
    <lineage>
        <taxon>Eukaryota</taxon>
        <taxon>Viridiplantae</taxon>
        <taxon>Streptophyta</taxon>
        <taxon>Embryophyta</taxon>
        <taxon>Tracheophyta</taxon>
        <taxon>Spermatophyta</taxon>
        <taxon>Magnoliopsida</taxon>
        <taxon>eudicotyledons</taxon>
        <taxon>Gunneridae</taxon>
        <taxon>Pentapetalae</taxon>
        <taxon>asterids</taxon>
        <taxon>lamiids</taxon>
        <taxon>Solanales</taxon>
        <taxon>Solanaceae</taxon>
        <taxon>Solanoideae</taxon>
        <taxon>Hyoscyameae</taxon>
        <taxon>Anisodus</taxon>
    </lineage>
</organism>
<reference evidence="2" key="1">
    <citation type="submission" date="2023-12" db="EMBL/GenBank/DDBJ databases">
        <title>Genome assembly of Anisodus tanguticus.</title>
        <authorList>
            <person name="Wang Y.-J."/>
        </authorList>
    </citation>
    <scope>NUCLEOTIDE SEQUENCE</scope>
    <source>
        <strain evidence="2">KB-2021</strain>
        <tissue evidence="2">Leaf</tissue>
    </source>
</reference>
<dbReference type="PANTHER" id="PTHR31286:SF177">
    <property type="entry name" value="ENDONUCLEASE_EXONUCLEASE_PHOSPHATASE"/>
    <property type="match status" value="1"/>
</dbReference>
<feature type="domain" description="DUF4283" evidence="1">
    <location>
        <begin position="52"/>
        <end position="117"/>
    </location>
</feature>
<evidence type="ECO:0000313" key="2">
    <source>
        <dbReference type="EMBL" id="KAK4339973.1"/>
    </source>
</evidence>
<evidence type="ECO:0000259" key="1">
    <source>
        <dbReference type="Pfam" id="PF14111"/>
    </source>
</evidence>
<protein>
    <recommendedName>
        <fullName evidence="1">DUF4283 domain-containing protein</fullName>
    </recommendedName>
</protein>
<dbReference type="Proteomes" id="UP001291623">
    <property type="component" value="Unassembled WGS sequence"/>
</dbReference>
<dbReference type="InterPro" id="IPR025558">
    <property type="entry name" value="DUF4283"/>
</dbReference>
<accession>A0AAE1QUS1</accession>
<comment type="caution">
    <text evidence="2">The sequence shown here is derived from an EMBL/GenBank/DDBJ whole genome shotgun (WGS) entry which is preliminary data.</text>
</comment>
<proteinExistence type="predicted"/>
<dbReference type="InterPro" id="IPR040256">
    <property type="entry name" value="At4g02000-like"/>
</dbReference>
<dbReference type="EMBL" id="JAVYJV010000023">
    <property type="protein sequence ID" value="KAK4339973.1"/>
    <property type="molecule type" value="Genomic_DNA"/>
</dbReference>
<evidence type="ECO:0000313" key="3">
    <source>
        <dbReference type="Proteomes" id="UP001291623"/>
    </source>
</evidence>
<dbReference type="PANTHER" id="PTHR31286">
    <property type="entry name" value="GLYCINE-RICH CELL WALL STRUCTURAL PROTEIN 1.8-LIKE"/>
    <property type="match status" value="1"/>
</dbReference>
<dbReference type="AlphaFoldDB" id="A0AAE1QUS1"/>
<name>A0AAE1QUS1_9SOLA</name>
<dbReference type="Pfam" id="PF14111">
    <property type="entry name" value="DUF4283"/>
    <property type="match status" value="1"/>
</dbReference>
<keyword evidence="3" id="KW-1185">Reference proteome</keyword>
<sequence length="192" mass="22432">MVSKSTFAAMVQDELPKLNDGELTTEIKHDTHLGKPVVFFSAQDYFVNFSKVCKFTIIGKFYRGKPTLDEIRKVFDRQFHLLDTVKISYFDPKHVYIDCGNEVDYNHIFLKEYIDIADFKPEEKTSIVPRSGDCCGPKYRGNVVKIKVEIDLLKQRIDQIWLGFKRLDGSDDGKWLDIEYKKVPSYCMYCKM</sequence>
<gene>
    <name evidence="2" type="ORF">RND71_041435</name>
</gene>